<protein>
    <recommendedName>
        <fullName evidence="3">Tetratricopeptide repeat-containing protein</fullName>
    </recommendedName>
</protein>
<dbReference type="SUPFAM" id="SSF48452">
    <property type="entry name" value="TPR-like"/>
    <property type="match status" value="1"/>
</dbReference>
<comment type="caution">
    <text evidence="1">The sequence shown here is derived from an EMBL/GenBank/DDBJ whole genome shotgun (WGS) entry which is preliminary data.</text>
</comment>
<proteinExistence type="predicted"/>
<evidence type="ECO:0000313" key="2">
    <source>
        <dbReference type="Proteomes" id="UP001501844"/>
    </source>
</evidence>
<organism evidence="1 2">
    <name type="scientific">Nibribacter koreensis</name>
    <dbReference type="NCBI Taxonomy" id="1084519"/>
    <lineage>
        <taxon>Bacteria</taxon>
        <taxon>Pseudomonadati</taxon>
        <taxon>Bacteroidota</taxon>
        <taxon>Cytophagia</taxon>
        <taxon>Cytophagales</taxon>
        <taxon>Hymenobacteraceae</taxon>
        <taxon>Nibribacter</taxon>
    </lineage>
</organism>
<dbReference type="Proteomes" id="UP001501844">
    <property type="component" value="Unassembled WGS sequence"/>
</dbReference>
<sequence length="764" mass="86432">MAQSKVIYDQKRQETLSISSLDNQILNRMAEEMEIPSRRGNRIVLPIEFEQQERITKGNGQITLSVQVRNVRVRDRVLYRGFDMAEALDPSVISAKVQLLGREDKVLQTFTVSAKDISKEGSADLVQTTIQDTSAFEGYKLRVIDRVLDLSSRNRNAVSERIALVKEYYEMDGRLAQLSRELQAINPNDLDYLAQHKDRLIALQSNLDRLERKNLDRELDLNQHDPIQLRRKMKDLAYQFKERALALDQMYARLPEIFYSRGLEMAMNGNLRAGRDFFMRSIQANPAFAPSHLQLARLDLKEGYVKEAGQRTRDILNGMQPDPETYRFAQELALDIQNDYVREGERLNNQGKYREALQEFEDAREFCRSISSLRCHPELWDRGIAQAKNGIYDNYLKAGQQALAQKQLGQAEKIARDAQAFAQQNKTAIGDDIDARNLMREVQQQYYANFMADGRKALQAKQYSNALTAFEKAKDKALDYQLNEQADAISLTRQAAKPVLLAKIAVAENQALGNLLAQARTAAGEVSAMQVKYGLVNDKDLDVKFRGLSQRIFSQECQNAQTAYDQHYRTALQLSSEKKFYLAVNALEEAIASARDNSGCAISSATADVELTRIDAPARYQEMLIQVDALVSKGQMAEAVQTYLQAGQQYQDADLVRFGLVHASLVNFGVQHANKTFIAEVTKYAAAHSEPVAAIDLLKRLIVLDYSGYNLNKLQELVGEQLATRDAQANPKANYKALAETYTAGNKDLKKLNKAYQKKFKKLT</sequence>
<dbReference type="Gene3D" id="1.25.40.10">
    <property type="entry name" value="Tetratricopeptide repeat domain"/>
    <property type="match status" value="1"/>
</dbReference>
<name>A0ABP8FJX5_9BACT</name>
<evidence type="ECO:0000313" key="1">
    <source>
        <dbReference type="EMBL" id="GAA4305554.1"/>
    </source>
</evidence>
<accession>A0ABP8FJX5</accession>
<reference evidence="2" key="1">
    <citation type="journal article" date="2019" name="Int. J. Syst. Evol. Microbiol.">
        <title>The Global Catalogue of Microorganisms (GCM) 10K type strain sequencing project: providing services to taxonomists for standard genome sequencing and annotation.</title>
        <authorList>
            <consortium name="The Broad Institute Genomics Platform"/>
            <consortium name="The Broad Institute Genome Sequencing Center for Infectious Disease"/>
            <person name="Wu L."/>
            <person name="Ma J."/>
        </authorList>
    </citation>
    <scope>NUCLEOTIDE SEQUENCE [LARGE SCALE GENOMIC DNA]</scope>
    <source>
        <strain evidence="2">JCM 17917</strain>
    </source>
</reference>
<gene>
    <name evidence="1" type="ORF">GCM10023183_19880</name>
</gene>
<dbReference type="EMBL" id="BAABGX010000002">
    <property type="protein sequence ID" value="GAA4305554.1"/>
    <property type="molecule type" value="Genomic_DNA"/>
</dbReference>
<evidence type="ECO:0008006" key="3">
    <source>
        <dbReference type="Google" id="ProtNLM"/>
    </source>
</evidence>
<keyword evidence="2" id="KW-1185">Reference proteome</keyword>
<dbReference type="InterPro" id="IPR011990">
    <property type="entry name" value="TPR-like_helical_dom_sf"/>
</dbReference>